<dbReference type="InterPro" id="IPR050194">
    <property type="entry name" value="Glycosyltransferase_grp1"/>
</dbReference>
<dbReference type="SUPFAM" id="SSF53756">
    <property type="entry name" value="UDP-Glycosyltransferase/glycogen phosphorylase"/>
    <property type="match status" value="1"/>
</dbReference>
<evidence type="ECO:0000259" key="1">
    <source>
        <dbReference type="Pfam" id="PF00534"/>
    </source>
</evidence>
<dbReference type="EMBL" id="OFSP01000008">
    <property type="protein sequence ID" value="SOY46774.1"/>
    <property type="molecule type" value="Genomic_DNA"/>
</dbReference>
<dbReference type="Pfam" id="PF00534">
    <property type="entry name" value="Glycos_transf_1"/>
    <property type="match status" value="1"/>
</dbReference>
<dbReference type="Pfam" id="PF13439">
    <property type="entry name" value="Glyco_transf_4"/>
    <property type="match status" value="1"/>
</dbReference>
<evidence type="ECO:0000259" key="2">
    <source>
        <dbReference type="Pfam" id="PF13439"/>
    </source>
</evidence>
<dbReference type="Gene3D" id="3.40.50.2000">
    <property type="entry name" value="Glycogen Phosphorylase B"/>
    <property type="match status" value="2"/>
</dbReference>
<keyword evidence="3" id="KW-0808">Transferase</keyword>
<dbReference type="PANTHER" id="PTHR45947:SF3">
    <property type="entry name" value="SULFOQUINOVOSYL TRANSFERASE SQD2"/>
    <property type="match status" value="1"/>
</dbReference>
<accession>A0A375BKB6</accession>
<evidence type="ECO:0000313" key="3">
    <source>
        <dbReference type="EMBL" id="SOY46774.1"/>
    </source>
</evidence>
<comment type="caution">
    <text evidence="3">The sequence shown here is derived from an EMBL/GenBank/DDBJ whole genome shotgun (WGS) entry which is preliminary data.</text>
</comment>
<protein>
    <submittedName>
        <fullName evidence="3">Glycosyl transferase, group 1</fullName>
    </submittedName>
</protein>
<reference evidence="3" key="1">
    <citation type="submission" date="2018-01" db="EMBL/GenBank/DDBJ databases">
        <authorList>
            <person name="Clerissi C."/>
        </authorList>
    </citation>
    <scope>NUCLEOTIDE SEQUENCE</scope>
    <source>
        <strain evidence="3">Cupriavidus taiwanensis STM 3521</strain>
    </source>
</reference>
<dbReference type="GO" id="GO:0016757">
    <property type="term" value="F:glycosyltransferase activity"/>
    <property type="evidence" value="ECO:0007669"/>
    <property type="project" value="InterPro"/>
</dbReference>
<dbReference type="InterPro" id="IPR001296">
    <property type="entry name" value="Glyco_trans_1"/>
</dbReference>
<dbReference type="Proteomes" id="UP000256297">
    <property type="component" value="Chromosome CBM2589_b"/>
</dbReference>
<dbReference type="RefSeq" id="WP_116336972.1">
    <property type="nucleotide sequence ID" value="NZ_LT976856.1"/>
</dbReference>
<dbReference type="PANTHER" id="PTHR45947">
    <property type="entry name" value="SULFOQUINOVOSYL TRANSFERASE SQD2"/>
    <property type="match status" value="1"/>
</dbReference>
<gene>
    <name evidence="3" type="ORF">CBM2589_B160002</name>
</gene>
<dbReference type="InterPro" id="IPR028098">
    <property type="entry name" value="Glyco_trans_4-like_N"/>
</dbReference>
<feature type="domain" description="Glycosyl transferase family 1" evidence="1">
    <location>
        <begin position="169"/>
        <end position="302"/>
    </location>
</feature>
<feature type="domain" description="Glycosyltransferase subfamily 4-like N-terminal" evidence="2">
    <location>
        <begin position="28"/>
        <end position="153"/>
    </location>
</feature>
<organism evidence="3">
    <name type="scientific">Cupriavidus taiwanensis</name>
    <dbReference type="NCBI Taxonomy" id="164546"/>
    <lineage>
        <taxon>Bacteria</taxon>
        <taxon>Pseudomonadati</taxon>
        <taxon>Pseudomonadota</taxon>
        <taxon>Betaproteobacteria</taxon>
        <taxon>Burkholderiales</taxon>
        <taxon>Burkholderiaceae</taxon>
        <taxon>Cupriavidus</taxon>
    </lineage>
</organism>
<dbReference type="AlphaFoldDB" id="A0A375BKB6"/>
<sequence length="355" mass="38652">MSQREPPEVAPPPLPDLLIFSAPFHPSVGGMERFAEDLASGLTELGYQVELATRTPAAAEGTPAFPYPVTRVAGYVDLARAMLRHPLVVFVGLTFYDVLLATALRRRIVLTHHGPYDHYGEKRRFTPGNVKRWMSRFYHNICVSRYLAGWLPGQPLVIHNGYREDLFAPSLAARRPGSFAFVGRLVTEKGADLLLRSFARLRALRTDAHLTVIGDGPQYAMLVALAATLECAEAVTFAGAQPAATVAAMLARHACLVVPSIGYEPFGIVALEGLAAGCEVIVTRRGGLPEAVGGFGWVVDPGVEPLCETMLAVQAGASRRSEPGLRLFLADHQRKTVARRYAEAIAGFTQQRRKR</sequence>
<proteinExistence type="predicted"/>
<dbReference type="CDD" id="cd03801">
    <property type="entry name" value="GT4_PimA-like"/>
    <property type="match status" value="1"/>
</dbReference>
<name>A0A375BKB6_9BURK</name>